<feature type="compositionally biased region" description="Basic residues" evidence="1">
    <location>
        <begin position="66"/>
        <end position="78"/>
    </location>
</feature>
<evidence type="ECO:0000313" key="3">
    <source>
        <dbReference type="Proteomes" id="UP001642720"/>
    </source>
</evidence>
<protein>
    <submittedName>
        <fullName evidence="2">Uncharacterized protein</fullName>
    </submittedName>
</protein>
<reference evidence="2 3" key="1">
    <citation type="submission" date="2018-01" db="EMBL/GenBank/DDBJ databases">
        <title>Genome characterization of the sugarcane-associated fungus Trichoderma ghanense CCMA-1212 and their application in lignocelulose bioconversion.</title>
        <authorList>
            <person name="Steindorff A.S."/>
            <person name="Mendes T.D."/>
            <person name="Vilela E.S.D."/>
            <person name="Rodrigues D.S."/>
            <person name="Formighieri E.F."/>
            <person name="Melo I.S."/>
            <person name="Favaro L.C.L."/>
        </authorList>
    </citation>
    <scope>NUCLEOTIDE SEQUENCE [LARGE SCALE GENOMIC DNA]</scope>
    <source>
        <strain evidence="2 3">CCMA-1212</strain>
    </source>
</reference>
<comment type="caution">
    <text evidence="2">The sequence shown here is derived from an EMBL/GenBank/DDBJ whole genome shotgun (WGS) entry which is preliminary data.</text>
</comment>
<evidence type="ECO:0000313" key="2">
    <source>
        <dbReference type="EMBL" id="TFB03394.1"/>
    </source>
</evidence>
<proteinExistence type="predicted"/>
<gene>
    <name evidence="2" type="ORF">CCMA1212_004263</name>
</gene>
<evidence type="ECO:0000256" key="1">
    <source>
        <dbReference type="SAM" id="MobiDB-lite"/>
    </source>
</evidence>
<sequence>MDATPLIGATSKPQQVFYHSGAGAGYNHCFMLIPRCSQSVIVVLTISVSQGGHCRLDRAIAPPSYPRRKAPSRPHPIR</sequence>
<feature type="region of interest" description="Disordered" evidence="1">
    <location>
        <begin position="59"/>
        <end position="78"/>
    </location>
</feature>
<name>A0ABY2H628_9HYPO</name>
<accession>A0ABY2H628</accession>
<dbReference type="RefSeq" id="XP_073559595.1">
    <property type="nucleotide sequence ID" value="XM_073701578.1"/>
</dbReference>
<keyword evidence="3" id="KW-1185">Reference proteome</keyword>
<organism evidence="2 3">
    <name type="scientific">Trichoderma ghanense</name>
    <dbReference type="NCBI Taxonomy" id="65468"/>
    <lineage>
        <taxon>Eukaryota</taxon>
        <taxon>Fungi</taxon>
        <taxon>Dikarya</taxon>
        <taxon>Ascomycota</taxon>
        <taxon>Pezizomycotina</taxon>
        <taxon>Sordariomycetes</taxon>
        <taxon>Hypocreomycetidae</taxon>
        <taxon>Hypocreales</taxon>
        <taxon>Hypocreaceae</taxon>
        <taxon>Trichoderma</taxon>
    </lineage>
</organism>
<dbReference type="EMBL" id="PPTA01000005">
    <property type="protein sequence ID" value="TFB03394.1"/>
    <property type="molecule type" value="Genomic_DNA"/>
</dbReference>
<dbReference type="GeneID" id="300576028"/>
<dbReference type="Proteomes" id="UP001642720">
    <property type="component" value="Unassembled WGS sequence"/>
</dbReference>